<gene>
    <name evidence="7" type="ORF">TH606_08465</name>
</gene>
<comment type="caution">
    <text evidence="7">The sequence shown here is derived from an EMBL/GenBank/DDBJ whole genome shotgun (WGS) entry which is preliminary data.</text>
</comment>
<dbReference type="GO" id="GO:0044781">
    <property type="term" value="P:bacterial-type flagellum organization"/>
    <property type="evidence" value="ECO:0007669"/>
    <property type="project" value="UniProtKB-UniRule"/>
</dbReference>
<keyword evidence="8" id="KW-1185">Reference proteome</keyword>
<organism evidence="7 8">
    <name type="scientific">Thermodesulfatator autotrophicus</name>
    <dbReference type="NCBI Taxonomy" id="1795632"/>
    <lineage>
        <taxon>Bacteria</taxon>
        <taxon>Pseudomonadati</taxon>
        <taxon>Thermodesulfobacteriota</taxon>
        <taxon>Thermodesulfobacteria</taxon>
        <taxon>Thermodesulfobacteriales</taxon>
        <taxon>Thermodesulfatatoraceae</taxon>
        <taxon>Thermodesulfatator</taxon>
    </lineage>
</organism>
<evidence type="ECO:0000256" key="5">
    <source>
        <dbReference type="RuleBase" id="RU362076"/>
    </source>
</evidence>
<dbReference type="Gene3D" id="2.30.30.910">
    <property type="match status" value="1"/>
</dbReference>
<evidence type="ECO:0000313" key="7">
    <source>
        <dbReference type="EMBL" id="OAG27133.1"/>
    </source>
</evidence>
<accession>A0A177E581</accession>
<reference evidence="7 8" key="1">
    <citation type="submission" date="2016-02" db="EMBL/GenBank/DDBJ databases">
        <title>Draft genome sequence of Thermodesulfatator sp. S606.</title>
        <authorList>
            <person name="Lai Q."/>
            <person name="Cao J."/>
            <person name="Dupont S."/>
            <person name="Shao Z."/>
            <person name="Jebbar M."/>
            <person name="Alain K."/>
        </authorList>
    </citation>
    <scope>NUCLEOTIDE SEQUENCE [LARGE SCALE GENOMIC DNA]</scope>
    <source>
        <strain evidence="7 8">S606</strain>
    </source>
</reference>
<evidence type="ECO:0000256" key="1">
    <source>
        <dbReference type="ARBA" id="ARBA00010577"/>
    </source>
</evidence>
<dbReference type="OrthoDB" id="9785233at2"/>
<dbReference type="RefSeq" id="WP_068542895.1">
    <property type="nucleotide sequence ID" value="NZ_LSFI01000039.1"/>
</dbReference>
<dbReference type="Gene3D" id="2.60.40.4070">
    <property type="match status" value="1"/>
</dbReference>
<protein>
    <recommendedName>
        <fullName evidence="2 5">Basal-body rod modification protein FlgD</fullName>
    </recommendedName>
</protein>
<dbReference type="EMBL" id="LSFI01000039">
    <property type="protein sequence ID" value="OAG27133.1"/>
    <property type="molecule type" value="Genomic_DNA"/>
</dbReference>
<sequence>MINNTETTTKLFTELDSSPKTSTPKKVLDRDDFMLLFIKQLEYQDPLKPLDNNEMATQLALFNQLDQLYALNEKLSQIADIAKGNTLQTIANLIGKKALVKTQSLRVEDGKFLGGEIIAEEATDNLQAKIYDSQGNLVNTIDLGPLSAGEHPLDWDGKDKDGHQVPDGNYHLVLDPKNPEDLDNITVKAVGRLTGALFEDGEYKLLFNGQSTISLSDLEKILAEVE</sequence>
<dbReference type="Pfam" id="PF03963">
    <property type="entry name" value="FlgD"/>
    <property type="match status" value="1"/>
</dbReference>
<proteinExistence type="inferred from homology"/>
<evidence type="ECO:0000256" key="3">
    <source>
        <dbReference type="ARBA" id="ARBA00022795"/>
    </source>
</evidence>
<dbReference type="AlphaFoldDB" id="A0A177E581"/>
<dbReference type="Pfam" id="PF13860">
    <property type="entry name" value="FlgD_ig"/>
    <property type="match status" value="1"/>
</dbReference>
<feature type="domain" description="FlgD/Vpr Ig-like" evidence="6">
    <location>
        <begin position="111"/>
        <end position="173"/>
    </location>
</feature>
<comment type="function">
    <text evidence="4 5">Required for flagellar hook formation. May act as a scaffolding protein.</text>
</comment>
<name>A0A177E581_9BACT</name>
<keyword evidence="3 5" id="KW-1005">Bacterial flagellum biogenesis</keyword>
<dbReference type="Proteomes" id="UP000076964">
    <property type="component" value="Unassembled WGS sequence"/>
</dbReference>
<comment type="similarity">
    <text evidence="1 5">Belongs to the FlgD family.</text>
</comment>
<evidence type="ECO:0000313" key="8">
    <source>
        <dbReference type="Proteomes" id="UP000076964"/>
    </source>
</evidence>
<dbReference type="InterPro" id="IPR005648">
    <property type="entry name" value="FlgD"/>
</dbReference>
<evidence type="ECO:0000256" key="2">
    <source>
        <dbReference type="ARBA" id="ARBA00016013"/>
    </source>
</evidence>
<evidence type="ECO:0000259" key="6">
    <source>
        <dbReference type="Pfam" id="PF13860"/>
    </source>
</evidence>
<dbReference type="STRING" id="1795632.TH606_08465"/>
<evidence type="ECO:0000256" key="4">
    <source>
        <dbReference type="ARBA" id="ARBA00024746"/>
    </source>
</evidence>
<dbReference type="InterPro" id="IPR025965">
    <property type="entry name" value="FlgD/Vpr_Ig-like"/>
</dbReference>